<keyword evidence="1" id="KW-0732">Signal</keyword>
<evidence type="ECO:0000256" key="1">
    <source>
        <dbReference type="SAM" id="SignalP"/>
    </source>
</evidence>
<organism evidence="2 3">
    <name type="scientific">Chaetoceros tenuissimus</name>
    <dbReference type="NCBI Taxonomy" id="426638"/>
    <lineage>
        <taxon>Eukaryota</taxon>
        <taxon>Sar</taxon>
        <taxon>Stramenopiles</taxon>
        <taxon>Ochrophyta</taxon>
        <taxon>Bacillariophyta</taxon>
        <taxon>Coscinodiscophyceae</taxon>
        <taxon>Chaetocerotophycidae</taxon>
        <taxon>Chaetocerotales</taxon>
        <taxon>Chaetocerotaceae</taxon>
        <taxon>Chaetoceros</taxon>
    </lineage>
</organism>
<gene>
    <name evidence="2" type="ORF">CTEN210_11959</name>
</gene>
<evidence type="ECO:0000313" key="2">
    <source>
        <dbReference type="EMBL" id="GFH55483.1"/>
    </source>
</evidence>
<reference evidence="2 3" key="1">
    <citation type="journal article" date="2021" name="Sci. Rep.">
        <title>The genome of the diatom Chaetoceros tenuissimus carries an ancient integrated fragment of an extant virus.</title>
        <authorList>
            <person name="Hongo Y."/>
            <person name="Kimura K."/>
            <person name="Takaki Y."/>
            <person name="Yoshida Y."/>
            <person name="Baba S."/>
            <person name="Kobayashi G."/>
            <person name="Nagasaki K."/>
            <person name="Hano T."/>
            <person name="Tomaru Y."/>
        </authorList>
    </citation>
    <scope>NUCLEOTIDE SEQUENCE [LARGE SCALE GENOMIC DNA]</scope>
    <source>
        <strain evidence="2 3">NIES-3715</strain>
    </source>
</reference>
<name>A0AAD3D0L0_9STRA</name>
<evidence type="ECO:0000313" key="3">
    <source>
        <dbReference type="Proteomes" id="UP001054902"/>
    </source>
</evidence>
<feature type="chain" id="PRO_5041982873" evidence="1">
    <location>
        <begin position="23"/>
        <end position="356"/>
    </location>
</feature>
<dbReference type="Gene3D" id="3.40.50.300">
    <property type="entry name" value="P-loop containing nucleotide triphosphate hydrolases"/>
    <property type="match status" value="1"/>
</dbReference>
<sequence length="356" mass="40860">MSPYHIQKALSLLLLMICLCSAEQEKFLRGGNQSNSTSIESQEFSLLTSLSQRMKPQPILYNTSTSQPLTHQFYHLHHMKSGGTSLSSWIRCGSSRADPHIPTASLSECSQNFYKMCLSENKCRERFDTSSLMNYCSPLAVVNYFGWNNHTDDATASTTRTRAVTMMRHPVHRVWSMFRFQTKSCFKCKNLTQVYRDIDEGNTEEYGSGVCLPQLQNHITRNLQKNINVHELDQIELSDEERVKDAIDSIQNSFTVVGVIERLQETIELMSYSFPWLAEEIEGSDKTCPFPHSNGSPSNNRCLNGKHWHLPDEPDEETRKAIEEHNQLDIMVYEAALQHFELQKVAMVMDDTEDME</sequence>
<proteinExistence type="predicted"/>
<protein>
    <submittedName>
        <fullName evidence="2">Uncharacterized protein</fullName>
    </submittedName>
</protein>
<comment type="caution">
    <text evidence="2">The sequence shown here is derived from an EMBL/GenBank/DDBJ whole genome shotgun (WGS) entry which is preliminary data.</text>
</comment>
<dbReference type="AlphaFoldDB" id="A0AAD3D0L0"/>
<feature type="signal peptide" evidence="1">
    <location>
        <begin position="1"/>
        <end position="22"/>
    </location>
</feature>
<dbReference type="Proteomes" id="UP001054902">
    <property type="component" value="Unassembled WGS sequence"/>
</dbReference>
<dbReference type="EMBL" id="BLLK01000049">
    <property type="protein sequence ID" value="GFH55483.1"/>
    <property type="molecule type" value="Genomic_DNA"/>
</dbReference>
<dbReference type="InterPro" id="IPR027417">
    <property type="entry name" value="P-loop_NTPase"/>
</dbReference>
<dbReference type="InterPro" id="IPR053259">
    <property type="entry name" value="Golvesin-related_Golgi"/>
</dbReference>
<keyword evidence="3" id="KW-1185">Reference proteome</keyword>
<dbReference type="PANTHER" id="PTHR32301">
    <property type="entry name" value="COUNTIN RECEPTOR CNR3-RELATED"/>
    <property type="match status" value="1"/>
</dbReference>
<dbReference type="SUPFAM" id="SSF52540">
    <property type="entry name" value="P-loop containing nucleoside triphosphate hydrolases"/>
    <property type="match status" value="1"/>
</dbReference>
<dbReference type="PANTHER" id="PTHR32301:SF6">
    <property type="entry name" value="GOLVESIN-RELATED"/>
    <property type="match status" value="1"/>
</dbReference>
<accession>A0AAD3D0L0</accession>